<reference evidence="2 3" key="1">
    <citation type="journal article" date="2017" name="Curr. Biol.">
        <title>Genome architecture and evolution of a unichromosomal asexual nematode.</title>
        <authorList>
            <person name="Fradin H."/>
            <person name="Zegar C."/>
            <person name="Gutwein M."/>
            <person name="Lucas J."/>
            <person name="Kovtun M."/>
            <person name="Corcoran D."/>
            <person name="Baugh L.R."/>
            <person name="Kiontke K."/>
            <person name="Gunsalus K."/>
            <person name="Fitch D.H."/>
            <person name="Piano F."/>
        </authorList>
    </citation>
    <scope>NUCLEOTIDE SEQUENCE [LARGE SCALE GENOMIC DNA]</scope>
    <source>
        <strain evidence="2">PF1309</strain>
    </source>
</reference>
<comment type="caution">
    <text evidence="2">The sequence shown here is derived from an EMBL/GenBank/DDBJ whole genome shotgun (WGS) entry which is preliminary data.</text>
</comment>
<evidence type="ECO:0000256" key="1">
    <source>
        <dbReference type="SAM" id="SignalP"/>
    </source>
</evidence>
<name>A0A2A2KGM0_9BILA</name>
<dbReference type="EMBL" id="LIAE01008667">
    <property type="protein sequence ID" value="PAV73067.1"/>
    <property type="molecule type" value="Genomic_DNA"/>
</dbReference>
<evidence type="ECO:0000313" key="2">
    <source>
        <dbReference type="EMBL" id="PAV73067.1"/>
    </source>
</evidence>
<gene>
    <name evidence="2" type="ORF">WR25_09539</name>
</gene>
<sequence length="386" mass="40940">MNIQGTLGTLLVVPMLATLAGCVAPGSYNQGQQPSQMAGGNAPCTPSATDNLISTGRSLLSIANSVLETKNSMNGTSATYDQRMQLAENAQKVNKGNQMLDNVESMTAGLKSPCATAQTSASPPPRNFDPRVTCLTEPADPVKTGGRVVQRQLQQLPGIALPPARCEQTLDHRFRVSITHHLGWKARHHGIGRHVPSHQGASGDNRARAHFDALHDHRTFADPHVMANACRRARRLVLPLGAGELERVGTQPVGGMSVFFLADDHRAADRAIAPDRLDHLQRAATADIGVSPDRDIQGGGADRHIADAHLGLERQPGALAELGNARAHLATVLANPSPPVPVLELHGSITPAMVQAAERQRPAIVPPCQRNASLGRLARIGRACIG</sequence>
<dbReference type="Proteomes" id="UP000218231">
    <property type="component" value="Unassembled WGS sequence"/>
</dbReference>
<accession>A0A2A2KGM0</accession>
<evidence type="ECO:0000313" key="3">
    <source>
        <dbReference type="Proteomes" id="UP000218231"/>
    </source>
</evidence>
<dbReference type="AlphaFoldDB" id="A0A2A2KGM0"/>
<keyword evidence="3" id="KW-1185">Reference proteome</keyword>
<feature type="chain" id="PRO_5012245931" evidence="1">
    <location>
        <begin position="23"/>
        <end position="386"/>
    </location>
</feature>
<protein>
    <submittedName>
        <fullName evidence="2">Uncharacterized protein</fullName>
    </submittedName>
</protein>
<organism evidence="2 3">
    <name type="scientific">Diploscapter pachys</name>
    <dbReference type="NCBI Taxonomy" id="2018661"/>
    <lineage>
        <taxon>Eukaryota</taxon>
        <taxon>Metazoa</taxon>
        <taxon>Ecdysozoa</taxon>
        <taxon>Nematoda</taxon>
        <taxon>Chromadorea</taxon>
        <taxon>Rhabditida</taxon>
        <taxon>Rhabditina</taxon>
        <taxon>Rhabditomorpha</taxon>
        <taxon>Rhabditoidea</taxon>
        <taxon>Rhabditidae</taxon>
        <taxon>Diploscapter</taxon>
    </lineage>
</organism>
<keyword evidence="1" id="KW-0732">Signal</keyword>
<feature type="signal peptide" evidence="1">
    <location>
        <begin position="1"/>
        <end position="22"/>
    </location>
</feature>
<proteinExistence type="predicted"/>